<protein>
    <recommendedName>
        <fullName evidence="3">Restriction endonuclease type IV Mrr domain-containing protein</fullName>
    </recommendedName>
</protein>
<reference evidence="1 2" key="1">
    <citation type="submission" date="2019-10" db="EMBL/GenBank/DDBJ databases">
        <title>Description of Paenibacillus terricola sp. nov.</title>
        <authorList>
            <person name="Carlier A."/>
            <person name="Qi S."/>
        </authorList>
    </citation>
    <scope>NUCLEOTIDE SEQUENCE [LARGE SCALE GENOMIC DNA]</scope>
    <source>
        <strain evidence="1 2">LMG 31459</strain>
    </source>
</reference>
<comment type="caution">
    <text evidence="1">The sequence shown here is derived from an EMBL/GenBank/DDBJ whole genome shotgun (WGS) entry which is preliminary data.</text>
</comment>
<organism evidence="1 2">
    <name type="scientific">Paenibacillus phytohabitans</name>
    <dbReference type="NCBI Taxonomy" id="2654978"/>
    <lineage>
        <taxon>Bacteria</taxon>
        <taxon>Bacillati</taxon>
        <taxon>Bacillota</taxon>
        <taxon>Bacilli</taxon>
        <taxon>Bacillales</taxon>
        <taxon>Paenibacillaceae</taxon>
        <taxon>Paenibacillus</taxon>
    </lineage>
</organism>
<gene>
    <name evidence="1" type="ORF">GC101_34110</name>
</gene>
<name>A0ABX1YSL6_9BACL</name>
<evidence type="ECO:0008006" key="3">
    <source>
        <dbReference type="Google" id="ProtNLM"/>
    </source>
</evidence>
<dbReference type="EMBL" id="WHOB01000097">
    <property type="protein sequence ID" value="NOU83891.1"/>
    <property type="molecule type" value="Genomic_DNA"/>
</dbReference>
<accession>A0ABX1YSL6</accession>
<keyword evidence="2" id="KW-1185">Reference proteome</keyword>
<proteinExistence type="predicted"/>
<dbReference type="RefSeq" id="WP_171720930.1">
    <property type="nucleotide sequence ID" value="NZ_WHOB01000097.1"/>
</dbReference>
<evidence type="ECO:0000313" key="2">
    <source>
        <dbReference type="Proteomes" id="UP000596857"/>
    </source>
</evidence>
<sequence>MFQSPSIIVNQIDDMYKKLEKLDGEQFLYEVVSVHKTLIGKQYTKNIMNNAVEEFRMEHRKYVQYKKKKVQKLEGLKEIAIDFLYELYQLSSSPTELRLPQFPQFFKLTKEEYLKKKIYSGIEDITSSKYEYEYEYSFNRFDNLLKNEKFHRDKFLEIDPIIIAVRFLRNKFDEYKKKDECKEWFEGKGNTFIEELNNFEITCMQRYRNYLAFSRRSLGADLIYIEGFILRLNPTKKLRLFSCDEDANEPHSFSNDEASNLLPALFGQKFFQSEPEFKKICITISGKILNVLHKVKIQIDEYLSIEQVVEKFKIRCMWYDKDRIRSLIDSSEPTRNKNEDILMKEMALYLFDNGYPVLSKIQTENLQTDLMDFSKDISILIECKVYQKNCRDILIKGIAQLHSYLNNFENSHFRITKAYYVVFRTGGPLYDFPKEIPFQRFSIIPYVIDLGDSKVSGSRQSEKPNIISLDEIIQSTKES</sequence>
<evidence type="ECO:0000313" key="1">
    <source>
        <dbReference type="EMBL" id="NOU83891.1"/>
    </source>
</evidence>
<dbReference type="Proteomes" id="UP000596857">
    <property type="component" value="Unassembled WGS sequence"/>
</dbReference>